<evidence type="ECO:0000256" key="1">
    <source>
        <dbReference type="SAM" id="Phobius"/>
    </source>
</evidence>
<keyword evidence="1" id="KW-0812">Transmembrane</keyword>
<dbReference type="EMBL" id="OU963868">
    <property type="protein sequence ID" value="CAH0393876.1"/>
    <property type="molecule type" value="Genomic_DNA"/>
</dbReference>
<protein>
    <submittedName>
        <fullName evidence="2">Uncharacterized protein</fullName>
    </submittedName>
</protein>
<evidence type="ECO:0000313" key="2">
    <source>
        <dbReference type="EMBL" id="CAH0393876.1"/>
    </source>
</evidence>
<accession>A0A9P0AKP9</accession>
<name>A0A9P0AKP9_BEMTA</name>
<keyword evidence="3" id="KW-1185">Reference proteome</keyword>
<feature type="transmembrane region" description="Helical" evidence="1">
    <location>
        <begin position="86"/>
        <end position="113"/>
    </location>
</feature>
<feature type="transmembrane region" description="Helical" evidence="1">
    <location>
        <begin position="21"/>
        <end position="41"/>
    </location>
</feature>
<dbReference type="KEGG" id="btab:109030042"/>
<organism evidence="2 3">
    <name type="scientific">Bemisia tabaci</name>
    <name type="common">Sweetpotato whitefly</name>
    <name type="synonym">Aleurodes tabaci</name>
    <dbReference type="NCBI Taxonomy" id="7038"/>
    <lineage>
        <taxon>Eukaryota</taxon>
        <taxon>Metazoa</taxon>
        <taxon>Ecdysozoa</taxon>
        <taxon>Arthropoda</taxon>
        <taxon>Hexapoda</taxon>
        <taxon>Insecta</taxon>
        <taxon>Pterygota</taxon>
        <taxon>Neoptera</taxon>
        <taxon>Paraneoptera</taxon>
        <taxon>Hemiptera</taxon>
        <taxon>Sternorrhyncha</taxon>
        <taxon>Aleyrodoidea</taxon>
        <taxon>Aleyrodidae</taxon>
        <taxon>Aleyrodinae</taxon>
        <taxon>Bemisia</taxon>
    </lineage>
</organism>
<gene>
    <name evidence="2" type="ORF">BEMITA_LOCUS12231</name>
</gene>
<feature type="transmembrane region" description="Helical" evidence="1">
    <location>
        <begin position="61"/>
        <end position="79"/>
    </location>
</feature>
<evidence type="ECO:0000313" key="3">
    <source>
        <dbReference type="Proteomes" id="UP001152759"/>
    </source>
</evidence>
<dbReference type="AlphaFoldDB" id="A0A9P0AKP9"/>
<keyword evidence="1" id="KW-0472">Membrane</keyword>
<dbReference type="Proteomes" id="UP001152759">
    <property type="component" value="Chromosome 7"/>
</dbReference>
<keyword evidence="1" id="KW-1133">Transmembrane helix</keyword>
<feature type="transmembrane region" description="Helical" evidence="1">
    <location>
        <begin position="152"/>
        <end position="172"/>
    </location>
</feature>
<sequence length="188" mass="21129">MCLILHSWFGKDLGDGVMLGSVLGILLTFFKSGFFGLLYYLTVDKHTFWDRELASPSPLTYFIYDLVILLAFILIFIGGKKCSSALLVTGLICLIVGFVAQFLSLTVHIAAWIAKGQQLQHGAANAHPTFFIKRTTEMPFIFAEEPTMRTTLTVTALFILTAMYLIYTFYFIMTVTSYTAHIGEVRVR</sequence>
<reference evidence="2" key="1">
    <citation type="submission" date="2021-12" db="EMBL/GenBank/DDBJ databases">
        <authorList>
            <person name="King R."/>
        </authorList>
    </citation>
    <scope>NUCLEOTIDE SEQUENCE</scope>
</reference>
<proteinExistence type="predicted"/>